<evidence type="ECO:0000313" key="1">
    <source>
        <dbReference type="EMBL" id="KAK3933648.1"/>
    </source>
</evidence>
<protein>
    <submittedName>
        <fullName evidence="1">Uncharacterized protein</fullName>
    </submittedName>
</protein>
<gene>
    <name evidence="1" type="ORF">QBC46DRAFT_275361</name>
</gene>
<comment type="caution">
    <text evidence="1">The sequence shown here is derived from an EMBL/GenBank/DDBJ whole genome shotgun (WGS) entry which is preliminary data.</text>
</comment>
<proteinExistence type="predicted"/>
<dbReference type="Proteomes" id="UP001303473">
    <property type="component" value="Unassembled WGS sequence"/>
</dbReference>
<organism evidence="1 2">
    <name type="scientific">Diplogelasinospora grovesii</name>
    <dbReference type="NCBI Taxonomy" id="303347"/>
    <lineage>
        <taxon>Eukaryota</taxon>
        <taxon>Fungi</taxon>
        <taxon>Dikarya</taxon>
        <taxon>Ascomycota</taxon>
        <taxon>Pezizomycotina</taxon>
        <taxon>Sordariomycetes</taxon>
        <taxon>Sordariomycetidae</taxon>
        <taxon>Sordariales</taxon>
        <taxon>Diplogelasinosporaceae</taxon>
        <taxon>Diplogelasinospora</taxon>
    </lineage>
</organism>
<reference evidence="2" key="1">
    <citation type="journal article" date="2023" name="Mol. Phylogenet. Evol.">
        <title>Genome-scale phylogeny and comparative genomics of the fungal order Sordariales.</title>
        <authorList>
            <person name="Hensen N."/>
            <person name="Bonometti L."/>
            <person name="Westerberg I."/>
            <person name="Brannstrom I.O."/>
            <person name="Guillou S."/>
            <person name="Cros-Aarteil S."/>
            <person name="Calhoun S."/>
            <person name="Haridas S."/>
            <person name="Kuo A."/>
            <person name="Mondo S."/>
            <person name="Pangilinan J."/>
            <person name="Riley R."/>
            <person name="LaButti K."/>
            <person name="Andreopoulos B."/>
            <person name="Lipzen A."/>
            <person name="Chen C."/>
            <person name="Yan M."/>
            <person name="Daum C."/>
            <person name="Ng V."/>
            <person name="Clum A."/>
            <person name="Steindorff A."/>
            <person name="Ohm R.A."/>
            <person name="Martin F."/>
            <person name="Silar P."/>
            <person name="Natvig D.O."/>
            <person name="Lalanne C."/>
            <person name="Gautier V."/>
            <person name="Ament-Velasquez S.L."/>
            <person name="Kruys A."/>
            <person name="Hutchinson M.I."/>
            <person name="Powell A.J."/>
            <person name="Barry K."/>
            <person name="Miller A.N."/>
            <person name="Grigoriev I.V."/>
            <person name="Debuchy R."/>
            <person name="Gladieux P."/>
            <person name="Hiltunen Thoren M."/>
            <person name="Johannesson H."/>
        </authorList>
    </citation>
    <scope>NUCLEOTIDE SEQUENCE [LARGE SCALE GENOMIC DNA]</scope>
    <source>
        <strain evidence="2">CBS 340.73</strain>
    </source>
</reference>
<sequence>MIKSVAQIQEELELARLRNTELSVLLFKCQESLDEQSFHRDMLEINLDQHKETLASKLREIAEQQCVIQAQGFLLDCAKEEAQNLAVAISEKDRTIANLHIQIRQRDVKNAGNDGSASEKKRKIGS</sequence>
<accession>A0AAN6RYN4</accession>
<keyword evidence="2" id="KW-1185">Reference proteome</keyword>
<dbReference type="AlphaFoldDB" id="A0AAN6RYN4"/>
<dbReference type="EMBL" id="MU854099">
    <property type="protein sequence ID" value="KAK3933648.1"/>
    <property type="molecule type" value="Genomic_DNA"/>
</dbReference>
<evidence type="ECO:0000313" key="2">
    <source>
        <dbReference type="Proteomes" id="UP001303473"/>
    </source>
</evidence>
<name>A0AAN6RYN4_9PEZI</name>